<gene>
    <name evidence="2" type="ORF">NXT3_PC01189</name>
</gene>
<evidence type="ECO:0000256" key="1">
    <source>
        <dbReference type="SAM" id="MobiDB-lite"/>
    </source>
</evidence>
<keyword evidence="2" id="KW-0614">Plasmid</keyword>
<dbReference type="RefSeq" id="WP_037416572.1">
    <property type="nucleotide sequence ID" value="NZ_CP024310.1"/>
</dbReference>
<organism evidence="2 3">
    <name type="scientific">Rhizobium fredii</name>
    <name type="common">Sinorhizobium fredii</name>
    <dbReference type="NCBI Taxonomy" id="380"/>
    <lineage>
        <taxon>Bacteria</taxon>
        <taxon>Pseudomonadati</taxon>
        <taxon>Pseudomonadota</taxon>
        <taxon>Alphaproteobacteria</taxon>
        <taxon>Hyphomicrobiales</taxon>
        <taxon>Rhizobiaceae</taxon>
        <taxon>Sinorhizobium/Ensifer group</taxon>
        <taxon>Sinorhizobium</taxon>
    </lineage>
</organism>
<dbReference type="EMBL" id="CP024310">
    <property type="protein sequence ID" value="AUX80345.1"/>
    <property type="molecule type" value="Genomic_DNA"/>
</dbReference>
<protein>
    <submittedName>
        <fullName evidence="2">Uncharacterized protein</fullName>
    </submittedName>
</protein>
<dbReference type="Proteomes" id="UP000239340">
    <property type="component" value="Plasmid pSfreNXT3c"/>
</dbReference>
<evidence type="ECO:0000313" key="3">
    <source>
        <dbReference type="Proteomes" id="UP000239340"/>
    </source>
</evidence>
<dbReference type="AlphaFoldDB" id="A0A2L0HFV1"/>
<sequence>MTRTSMGGPLRRSPPKTAATGASNRAYLRDRVLAIHPILNRTHLNCREVVLSLAERRHFVEAAE</sequence>
<reference evidence="2 3" key="1">
    <citation type="submission" date="2017-10" db="EMBL/GenBank/DDBJ databases">
        <title>Analysis of the genome sequences of Rhizobium populations associated to common bean (phaseolus vulgaris).</title>
        <authorList>
            <person name="Bustos P."/>
            <person name="Santamaria R.I."/>
            <person name="Miranda-Sanchez F."/>
            <person name="Perez-Carrascal O."/>
            <person name="Juarez S."/>
            <person name="Lozano L."/>
            <person name="Martinez-Flores I."/>
            <person name="Vinuesa P."/>
            <person name="Martinez-Romero E."/>
            <person name="Cevallos M.A."/>
            <person name="Romero D."/>
            <person name="Davila G."/>
            <person name="Gonzalez V."/>
        </authorList>
    </citation>
    <scope>NUCLEOTIDE SEQUENCE [LARGE SCALE GENOMIC DNA]</scope>
    <source>
        <strain evidence="2 3">NXT3</strain>
        <plasmid evidence="3">Plasmid psfrenxt3c</plasmid>
    </source>
</reference>
<evidence type="ECO:0000313" key="2">
    <source>
        <dbReference type="EMBL" id="AUX80345.1"/>
    </source>
</evidence>
<geneLocation type="plasmid" evidence="3">
    <name>psfrenxt3c</name>
</geneLocation>
<proteinExistence type="predicted"/>
<feature type="region of interest" description="Disordered" evidence="1">
    <location>
        <begin position="1"/>
        <end position="23"/>
    </location>
</feature>
<accession>A0A2L0HFV1</accession>
<name>A0A2L0HFV1_RHIFR</name>